<dbReference type="GO" id="GO:0016746">
    <property type="term" value="F:acyltransferase activity"/>
    <property type="evidence" value="ECO:0007669"/>
    <property type="project" value="UniProtKB-KW"/>
</dbReference>
<dbReference type="PANTHER" id="PTHR30606">
    <property type="entry name" value="LIPID A BIOSYNTHESIS LAUROYL ACYLTRANSFERASE"/>
    <property type="match status" value="1"/>
</dbReference>
<dbReference type="AlphaFoldDB" id="E8QX89"/>
<dbReference type="InParanoid" id="E8QX89"/>
<dbReference type="GO" id="GO:0009247">
    <property type="term" value="P:glycolipid biosynthetic process"/>
    <property type="evidence" value="ECO:0007669"/>
    <property type="project" value="UniProtKB-ARBA"/>
</dbReference>
<dbReference type="EMBL" id="CP002353">
    <property type="protein sequence ID" value="ADV60922.1"/>
    <property type="molecule type" value="Genomic_DNA"/>
</dbReference>
<dbReference type="Proteomes" id="UP000008631">
    <property type="component" value="Chromosome"/>
</dbReference>
<keyword evidence="4" id="KW-0808">Transferase</keyword>
<keyword evidence="5" id="KW-0472">Membrane</keyword>
<evidence type="ECO:0000256" key="5">
    <source>
        <dbReference type="ARBA" id="ARBA00023136"/>
    </source>
</evidence>
<keyword evidence="2" id="KW-1003">Cell membrane</keyword>
<dbReference type="STRING" id="575540.Isop_0327"/>
<dbReference type="KEGG" id="ipa:Isop_0327"/>
<evidence type="ECO:0000256" key="2">
    <source>
        <dbReference type="ARBA" id="ARBA00022475"/>
    </source>
</evidence>
<evidence type="ECO:0000313" key="8">
    <source>
        <dbReference type="Proteomes" id="UP000008631"/>
    </source>
</evidence>
<dbReference type="PANTHER" id="PTHR30606:SF10">
    <property type="entry name" value="PHOSPHATIDYLINOSITOL MANNOSIDE ACYLTRANSFERASE"/>
    <property type="match status" value="1"/>
</dbReference>
<dbReference type="eggNOG" id="COG1560">
    <property type="taxonomic scope" value="Bacteria"/>
</dbReference>
<keyword evidence="6 7" id="KW-0012">Acyltransferase</keyword>
<evidence type="ECO:0000313" key="7">
    <source>
        <dbReference type="EMBL" id="ADV60922.1"/>
    </source>
</evidence>
<comment type="subcellular location">
    <subcellularLocation>
        <location evidence="1">Cell inner membrane</location>
    </subcellularLocation>
</comment>
<dbReference type="HOGENOM" id="CLU_050834_0_0_0"/>
<proteinExistence type="predicted"/>
<dbReference type="OrthoDB" id="9803456at2"/>
<keyword evidence="8" id="KW-1185">Reference proteome</keyword>
<dbReference type="Pfam" id="PF03279">
    <property type="entry name" value="Lip_A_acyltrans"/>
    <property type="match status" value="1"/>
</dbReference>
<organism evidence="7 8">
    <name type="scientific">Isosphaera pallida (strain ATCC 43644 / DSM 9630 / IS1B)</name>
    <dbReference type="NCBI Taxonomy" id="575540"/>
    <lineage>
        <taxon>Bacteria</taxon>
        <taxon>Pseudomonadati</taxon>
        <taxon>Planctomycetota</taxon>
        <taxon>Planctomycetia</taxon>
        <taxon>Isosphaerales</taxon>
        <taxon>Isosphaeraceae</taxon>
        <taxon>Isosphaera</taxon>
    </lineage>
</organism>
<reference evidence="7 8" key="2">
    <citation type="journal article" date="2011" name="Stand. Genomic Sci.">
        <title>Complete genome sequence of Isosphaera pallida type strain (IS1B).</title>
        <authorList>
            <consortium name="US DOE Joint Genome Institute (JGI-PGF)"/>
            <person name="Goker M."/>
            <person name="Cleland D."/>
            <person name="Saunders E."/>
            <person name="Lapidus A."/>
            <person name="Nolan M."/>
            <person name="Lucas S."/>
            <person name="Hammon N."/>
            <person name="Deshpande S."/>
            <person name="Cheng J.F."/>
            <person name="Tapia R."/>
            <person name="Han C."/>
            <person name="Goodwin L."/>
            <person name="Pitluck S."/>
            <person name="Liolios K."/>
            <person name="Pagani I."/>
            <person name="Ivanova N."/>
            <person name="Mavromatis K."/>
            <person name="Pati A."/>
            <person name="Chen A."/>
            <person name="Palaniappan K."/>
            <person name="Land M."/>
            <person name="Hauser L."/>
            <person name="Chang Y.J."/>
            <person name="Jeffries C.D."/>
            <person name="Detter J.C."/>
            <person name="Beck B."/>
            <person name="Woyke T."/>
            <person name="Bristow J."/>
            <person name="Eisen J.A."/>
            <person name="Markowitz V."/>
            <person name="Hugenholtz P."/>
            <person name="Kyrpides N.C."/>
            <person name="Klenk H.P."/>
        </authorList>
    </citation>
    <scope>NUCLEOTIDE SEQUENCE [LARGE SCALE GENOMIC DNA]</scope>
    <source>
        <strain evidence="8">ATCC 43644 / DSM 9630 / IS1B</strain>
    </source>
</reference>
<protein>
    <submittedName>
        <fullName evidence="7">Lipid A biosynthesis acyltransferase</fullName>
    </submittedName>
</protein>
<reference key="1">
    <citation type="submission" date="2010-11" db="EMBL/GenBank/DDBJ databases">
        <title>The complete sequence of chromosome of Isophaera pallida ATCC 43644.</title>
        <authorList>
            <consortium name="US DOE Joint Genome Institute (JGI-PGF)"/>
            <person name="Lucas S."/>
            <person name="Copeland A."/>
            <person name="Lapidus A."/>
            <person name="Bruce D."/>
            <person name="Goodwin L."/>
            <person name="Pitluck S."/>
            <person name="Kyrpides N."/>
            <person name="Mavromatis K."/>
            <person name="Pagani I."/>
            <person name="Ivanova N."/>
            <person name="Saunders E."/>
            <person name="Brettin T."/>
            <person name="Detter J.C."/>
            <person name="Han C."/>
            <person name="Tapia R."/>
            <person name="Land M."/>
            <person name="Hauser L."/>
            <person name="Markowitz V."/>
            <person name="Cheng J.-F."/>
            <person name="Hugenholtz P."/>
            <person name="Woyke T."/>
            <person name="Wu D."/>
            <person name="Eisen J.A."/>
        </authorList>
    </citation>
    <scope>NUCLEOTIDE SEQUENCE</scope>
    <source>
        <strain>ATCC 43644</strain>
    </source>
</reference>
<accession>E8QX89</accession>
<evidence type="ECO:0000256" key="1">
    <source>
        <dbReference type="ARBA" id="ARBA00004533"/>
    </source>
</evidence>
<evidence type="ECO:0000256" key="4">
    <source>
        <dbReference type="ARBA" id="ARBA00022679"/>
    </source>
</evidence>
<dbReference type="GO" id="GO:0005886">
    <property type="term" value="C:plasma membrane"/>
    <property type="evidence" value="ECO:0007669"/>
    <property type="project" value="UniProtKB-SubCell"/>
</dbReference>
<gene>
    <name evidence="7" type="ordered locus">Isop_0327</name>
</gene>
<dbReference type="RefSeq" id="WP_013563211.1">
    <property type="nucleotide sequence ID" value="NC_014962.1"/>
</dbReference>
<evidence type="ECO:0000256" key="3">
    <source>
        <dbReference type="ARBA" id="ARBA00022519"/>
    </source>
</evidence>
<dbReference type="InterPro" id="IPR004960">
    <property type="entry name" value="LipA_acyltrans"/>
</dbReference>
<name>E8QX89_ISOPI</name>
<sequence length="318" mass="36653">MRRHGLNFRKFLLRFTFPFLKRLEPRQASRSLSAIGRWEYRHLASVRLRFDRAVEAGKAHFQTDWDVVETARELAGYHIRFRTRDLLLDGLDDERARSVFEIEGREHLDEALAQRRGVILLSNHYGGNLMQAHWMIREGYPLRMYMERPRRVSRLMSNYFDQDGPLGQKKMFISRKMEPAEAAASVLKASKALRAGMVVMMASDVQWIDSHTAEVEFLGKRFRFSTTWVTLAAMSGAPVVQVFSHLEPDGASRLEFLPALSVPPEALRANPTPWMRLALVEIERRVAASPLNSNDYFFWLSDPDISVSAAALQHVERH</sequence>
<evidence type="ECO:0000256" key="6">
    <source>
        <dbReference type="ARBA" id="ARBA00023315"/>
    </source>
</evidence>
<keyword evidence="3" id="KW-0997">Cell inner membrane</keyword>